<dbReference type="Proteomes" id="UP000245638">
    <property type="component" value="Unassembled WGS sequence"/>
</dbReference>
<dbReference type="AlphaFoldDB" id="A0A2T9X3J7"/>
<accession>A0A2T9X3J7</accession>
<reference evidence="1 2" key="1">
    <citation type="journal article" date="2015" name="Appl. Environ. Microbiol.">
        <title>Nanoarchaeota, Their Sulfolobales Host, and Nanoarchaeota Virus Distribution across Yellowstone National Park Hot Springs.</title>
        <authorList>
            <person name="Munson-McGee J.H."/>
            <person name="Field E.K."/>
            <person name="Bateson M."/>
            <person name="Rooney C."/>
            <person name="Stepanauskas R."/>
            <person name="Young M.J."/>
        </authorList>
    </citation>
    <scope>NUCLEOTIDE SEQUENCE [LARGE SCALE GENOMIC DNA]</scope>
    <source>
        <strain evidence="1">SCGC AC-742_N10</strain>
    </source>
</reference>
<comment type="caution">
    <text evidence="1">The sequence shown here is derived from an EMBL/GenBank/DDBJ whole genome shotgun (WGS) entry which is preliminary data.</text>
</comment>
<organism evidence="1 2">
    <name type="scientific">Acidianus hospitalis</name>
    <dbReference type="NCBI Taxonomy" id="563177"/>
    <lineage>
        <taxon>Archaea</taxon>
        <taxon>Thermoproteota</taxon>
        <taxon>Thermoprotei</taxon>
        <taxon>Sulfolobales</taxon>
        <taxon>Sulfolobaceae</taxon>
        <taxon>Acidianus</taxon>
    </lineage>
</organism>
<evidence type="ECO:0000313" key="2">
    <source>
        <dbReference type="Proteomes" id="UP000245638"/>
    </source>
</evidence>
<protein>
    <submittedName>
        <fullName evidence="1">Uncharacterized protein</fullName>
    </submittedName>
</protein>
<gene>
    <name evidence="1" type="ORF">DDW13_06760</name>
</gene>
<evidence type="ECO:0000313" key="1">
    <source>
        <dbReference type="EMBL" id="PVU74615.1"/>
    </source>
</evidence>
<sequence length="320" mass="37764">MAGVYNISRQNIESFGRLMFYYAVMDILISNNFTYSGIKYLNPLLEMPIGSKRADFAIVDAELNLRLLLEFKERSTPAAALEQVIEYSYLTQPAYYGVFNISVLYKENAPMPYQVNIYIFDDKFDSKCLKYKNPLAYTSHRRIYFNSLNELNEEVNKIFNLISIKTKNKIDNNIYIHSINNEAFYQYELARLLIENKIDVAIEYEYRLYALYNFVMPAKIDLVLKLWDYLIPIEVKRYGKVSKNQQEQLKRYMKVLKSHFGIVANGNDDYLILTIINNEGKQLESFSLPFTLSEDVKYLNKSKEFDNFVKTIKWHVVYDE</sequence>
<dbReference type="InterPro" id="IPR026350">
    <property type="entry name" value="GxxExxY"/>
</dbReference>
<name>A0A2T9X3J7_9CREN</name>
<proteinExistence type="predicted"/>
<dbReference type="Pfam" id="PF13366">
    <property type="entry name" value="PDDEXK_3"/>
    <property type="match status" value="1"/>
</dbReference>
<dbReference type="EMBL" id="QEFD01000196">
    <property type="protein sequence ID" value="PVU74615.1"/>
    <property type="molecule type" value="Genomic_DNA"/>
</dbReference>